<proteinExistence type="predicted"/>
<name>Q9DKV4_CAEV</name>
<organismHost>
    <name type="scientific">Capra hircus</name>
    <name type="common">Goat</name>
    <dbReference type="NCBI Taxonomy" id="9925"/>
</organismHost>
<feature type="region of interest" description="Disordered" evidence="1">
    <location>
        <begin position="778"/>
        <end position="801"/>
    </location>
</feature>
<keyword evidence="2" id="KW-0472">Membrane</keyword>
<feature type="transmembrane region" description="Helical" evidence="2">
    <location>
        <begin position="21"/>
        <end position="43"/>
    </location>
</feature>
<evidence type="ECO:0000256" key="2">
    <source>
        <dbReference type="SAM" id="Phobius"/>
    </source>
</evidence>
<accession>Q9DKV4</accession>
<organism evidence="3">
    <name type="scientific">Caprine arthritis encephalitis virus</name>
    <name type="common">CAEV</name>
    <dbReference type="NCBI Taxonomy" id="11660"/>
    <lineage>
        <taxon>Viruses</taxon>
        <taxon>Riboviria</taxon>
        <taxon>Pararnavirae</taxon>
        <taxon>Artverviricota</taxon>
        <taxon>Revtraviricetes</taxon>
        <taxon>Ortervirales</taxon>
        <taxon>Retroviridae</taxon>
        <taxon>Orthoretrovirinae</taxon>
        <taxon>Lentivirus</taxon>
        <taxon>Lentivirus capartenc</taxon>
    </lineage>
</organism>
<reference evidence="3" key="1">
    <citation type="journal article" date="2006" name="J. Gen. Virol.">
        <title>Genetic diversity of small-ruminant lentiviruses: characterization of Norwegian isolates of Caprine arthritis encephalitis virus.</title>
        <authorList>
            <person name="Gjerset B."/>
            <person name="Storset A.K."/>
            <person name="Rimstad E."/>
        </authorList>
    </citation>
    <scope>NUCLEOTIDE SEQUENCE</scope>
    <source>
        <strain evidence="3">1GA</strain>
    </source>
</reference>
<dbReference type="EMBL" id="AF322109">
    <property type="protein sequence ID" value="AAG48632.1"/>
    <property type="molecule type" value="Genomic_DNA"/>
</dbReference>
<feature type="transmembrane region" description="Helical" evidence="2">
    <location>
        <begin position="553"/>
        <end position="576"/>
    </location>
</feature>
<keyword evidence="2" id="KW-0812">Transmembrane</keyword>
<gene>
    <name evidence="3" type="primary">env</name>
</gene>
<evidence type="ECO:0000256" key="1">
    <source>
        <dbReference type="SAM" id="MobiDB-lite"/>
    </source>
</evidence>
<keyword evidence="2" id="KW-1133">Transmembrane helix</keyword>
<feature type="transmembrane region" description="Helical" evidence="2">
    <location>
        <begin position="728"/>
        <end position="753"/>
    </location>
</feature>
<sequence length="849" mass="98224">MAEIRKEAKEPLIQGKYKKQVSRITIVILLTVRAALGAEYITIISDPYGFSPVRNVSGVPVTCVTKEFSKWGCQPIGAYPDPDLEYRNISKEILEEVYQQDWPWNTYHWPLWQMDNVVQWARQNLQDNRKEKRDLADLLAGKIRGRFCVPYPFALLECMEWCWWVKNTNAGGYGEADIRINCSRARAVSCTSEMPLASLQRVYWEKEERKNMEKMTIKPCNKNLECKNRRGCAEGYPVPPKAELFPPAFQDLQPKGYAYGALRGNSKFPQRVSLRTWVKIANLTGWEKGKPAEWWNTSQQVHWFDTTPQYHLGYVLSRAPENRSCNFTGEIRIGQHQFEYNYTLTKNCTKEKWKEYPMWHVWRHLDQNEHLSSICFKRPRRNATQIGNSTLQGQCNRSNWTGCHCNETGINTTWRINGTKGAYLLNSTNGNIMVLLCWNTTVAGVYESQLKWNESLKDGDYGLCFNSTNRNCTRNGARHYVNKRVIKNDTADHNCDSSISAIDGMVHQQILLQRYQVIRVRAYTYGVIDMPDNYETLPGRRRRDLAKARKKRGVGLVIMLAIMAIVAAAGASLGVANAIQQSYTRDAVQTLANATAVQQQVLEASYAMIQHVAKGIRILEARVARMEVMMDRMMLYQEVDCWHYHQYCVTSTRADIVNYINWTRFKDNCTWQEWEREISAHEGNITILLKESARITQLAQQKVQRIPDVWTALRESLGWTQWLAWIKYLPIIVVGILGCIIIRIMLCVVQPVLQIYRTLTQTRYQQVNLVMETRVQLEEEEEEDGRDGGDGSERCSDPDNKGIMNAWRRAWVTWRNSPWQNTWKNVVVAPLVIPLTIRIWLLGENGENP</sequence>
<evidence type="ECO:0000313" key="3">
    <source>
        <dbReference type="EMBL" id="AAG48632.1"/>
    </source>
</evidence>
<protein>
    <submittedName>
        <fullName evidence="3">Envelope</fullName>
    </submittedName>
</protein>
<dbReference type="SUPFAM" id="SSF58069">
    <property type="entry name" value="Virus ectodomain"/>
    <property type="match status" value="1"/>
</dbReference>
<dbReference type="Gene3D" id="1.10.287.210">
    <property type="match status" value="1"/>
</dbReference>
<dbReference type="Gene3D" id="1.20.5.440">
    <property type="entry name" value="ATP synthase delta/epsilon subunit, C-terminal domain"/>
    <property type="match status" value="1"/>
</dbReference>
<feature type="compositionally biased region" description="Basic and acidic residues" evidence="1">
    <location>
        <begin position="786"/>
        <end position="800"/>
    </location>
</feature>